<feature type="compositionally biased region" description="Polar residues" evidence="1">
    <location>
        <begin position="1"/>
        <end position="10"/>
    </location>
</feature>
<protein>
    <recommendedName>
        <fullName evidence="6">ABC3 transporter permease protein domain-containing protein</fullName>
    </recommendedName>
</protein>
<evidence type="ECO:0000256" key="3">
    <source>
        <dbReference type="SAM" id="SignalP"/>
    </source>
</evidence>
<gene>
    <name evidence="4" type="ORF">GCM10017668_35580</name>
</gene>
<evidence type="ECO:0000256" key="1">
    <source>
        <dbReference type="SAM" id="MobiDB-lite"/>
    </source>
</evidence>
<keyword evidence="2" id="KW-0472">Membrane</keyword>
<evidence type="ECO:0008006" key="6">
    <source>
        <dbReference type="Google" id="ProtNLM"/>
    </source>
</evidence>
<keyword evidence="3" id="KW-0732">Signal</keyword>
<dbReference type="KEGG" id="stui:GCM10017668_35580"/>
<feature type="transmembrane region" description="Helical" evidence="2">
    <location>
        <begin position="54"/>
        <end position="83"/>
    </location>
</feature>
<evidence type="ECO:0000313" key="5">
    <source>
        <dbReference type="Proteomes" id="UP000516373"/>
    </source>
</evidence>
<dbReference type="Proteomes" id="UP000516373">
    <property type="component" value="Chromosome"/>
</dbReference>
<evidence type="ECO:0000256" key="2">
    <source>
        <dbReference type="SAM" id="Phobius"/>
    </source>
</evidence>
<dbReference type="AlphaFoldDB" id="A0A7G1NKU7"/>
<dbReference type="EMBL" id="AP023439">
    <property type="protein sequence ID" value="BCL21715.1"/>
    <property type="molecule type" value="Genomic_DNA"/>
</dbReference>
<accession>A0A7G1NKU7</accession>
<evidence type="ECO:0000313" key="4">
    <source>
        <dbReference type="EMBL" id="BCL21715.1"/>
    </source>
</evidence>
<feature type="region of interest" description="Disordered" evidence="1">
    <location>
        <begin position="1"/>
        <end position="50"/>
    </location>
</feature>
<reference evidence="4 5" key="1">
    <citation type="journal article" date="2014" name="Int. J. Syst. Evol. Microbiol.">
        <title>Complete genome sequence of Corynebacterium casei LMG S-19264T (=DSM 44701T), isolated from a smear-ripened cheese.</title>
        <authorList>
            <consortium name="US DOE Joint Genome Institute (JGI-PGF)"/>
            <person name="Walter F."/>
            <person name="Albersmeier A."/>
            <person name="Kalinowski J."/>
            <person name="Ruckert C."/>
        </authorList>
    </citation>
    <scope>NUCLEOTIDE SEQUENCE [LARGE SCALE GENOMIC DNA]</scope>
    <source>
        <strain evidence="4 5">JCM 4255</strain>
    </source>
</reference>
<name>A0A7G1NKU7_9ACTN</name>
<organism evidence="4 5">
    <name type="scientific">Streptomyces tuirus</name>
    <dbReference type="NCBI Taxonomy" id="68278"/>
    <lineage>
        <taxon>Bacteria</taxon>
        <taxon>Bacillati</taxon>
        <taxon>Actinomycetota</taxon>
        <taxon>Actinomycetes</taxon>
        <taxon>Kitasatosporales</taxon>
        <taxon>Streptomycetaceae</taxon>
        <taxon>Streptomyces</taxon>
    </lineage>
</organism>
<feature type="compositionally biased region" description="Low complexity" evidence="1">
    <location>
        <begin position="11"/>
        <end position="50"/>
    </location>
</feature>
<feature type="chain" id="PRO_5028973765" description="ABC3 transporter permease protein domain-containing protein" evidence="3">
    <location>
        <begin position="23"/>
        <end position="131"/>
    </location>
</feature>
<sequence length="131" mass="12994">MRTSVTTTSGSCSPTAATRASASPTAATTSCPQRPTSPASPSRSRTLSSARPEALTAVAAGALLGLLVTGVNLAGMWGALALLSVRPTIALPWQALGTTALACALLAVVCATAPAALALRRRPADLAGIRD</sequence>
<feature type="signal peptide" evidence="3">
    <location>
        <begin position="1"/>
        <end position="22"/>
    </location>
</feature>
<keyword evidence="2" id="KW-0812">Transmembrane</keyword>
<proteinExistence type="predicted"/>
<dbReference type="PROSITE" id="PS51257">
    <property type="entry name" value="PROKAR_LIPOPROTEIN"/>
    <property type="match status" value="1"/>
</dbReference>
<keyword evidence="2" id="KW-1133">Transmembrane helix</keyword>
<feature type="transmembrane region" description="Helical" evidence="2">
    <location>
        <begin position="95"/>
        <end position="119"/>
    </location>
</feature>